<gene>
    <name evidence="1" type="ORF">GH723_06135</name>
</gene>
<accession>A0A5Q2RLI6</accession>
<sequence length="161" mass="17403">MTPRDTDRQRVEDAEIAAFGGTDLEEERSWDEVTSILHAVVLTPWWTQLEVPAPVLRPARADARRSSADGRTIRICRGGRTAYTVAHELAHHLVVHLPPGGPGHGPAFRAAALRTVAVVGGTEARDVLAEEWRRWGVPPGSWHRSEPPPGPGLALGGVIAL</sequence>
<reference evidence="1 2" key="1">
    <citation type="submission" date="2019-11" db="EMBL/GenBank/DDBJ databases">
        <authorList>
            <person name="He Y."/>
        </authorList>
    </citation>
    <scope>NUCLEOTIDE SEQUENCE [LARGE SCALE GENOMIC DNA]</scope>
    <source>
        <strain evidence="1 2">SCSIO 58843</strain>
    </source>
</reference>
<name>A0A5Q2RLI6_9ACTN</name>
<proteinExistence type="predicted"/>
<keyword evidence="2" id="KW-1185">Reference proteome</keyword>
<evidence type="ECO:0000313" key="1">
    <source>
        <dbReference type="EMBL" id="QGG94720.1"/>
    </source>
</evidence>
<organism evidence="1 2">
    <name type="scientific">Actinomarinicola tropica</name>
    <dbReference type="NCBI Taxonomy" id="2789776"/>
    <lineage>
        <taxon>Bacteria</taxon>
        <taxon>Bacillati</taxon>
        <taxon>Actinomycetota</taxon>
        <taxon>Acidimicrobiia</taxon>
        <taxon>Acidimicrobiales</taxon>
        <taxon>Iamiaceae</taxon>
        <taxon>Actinomarinicola</taxon>
    </lineage>
</organism>
<dbReference type="KEGG" id="atq:GH723_06135"/>
<evidence type="ECO:0000313" key="2">
    <source>
        <dbReference type="Proteomes" id="UP000334019"/>
    </source>
</evidence>
<dbReference type="Proteomes" id="UP000334019">
    <property type="component" value="Chromosome"/>
</dbReference>
<dbReference type="AlphaFoldDB" id="A0A5Q2RLI6"/>
<protein>
    <submittedName>
        <fullName evidence="1">Uncharacterized protein</fullName>
    </submittedName>
</protein>
<dbReference type="EMBL" id="CP045851">
    <property type="protein sequence ID" value="QGG94720.1"/>
    <property type="molecule type" value="Genomic_DNA"/>
</dbReference>
<dbReference type="RefSeq" id="WP_153758826.1">
    <property type="nucleotide sequence ID" value="NZ_CP045851.1"/>
</dbReference>